<dbReference type="PRINTS" id="PR00455">
    <property type="entry name" value="HTHTETR"/>
</dbReference>
<name>A0AAV5NR37_9VIBR</name>
<gene>
    <name evidence="6" type="ORF">GCM10007932_23890</name>
</gene>
<keyword evidence="1" id="KW-0805">Transcription regulation</keyword>
<keyword evidence="2 4" id="KW-0238">DNA-binding</keyword>
<proteinExistence type="predicted"/>
<dbReference type="InterPro" id="IPR023772">
    <property type="entry name" value="DNA-bd_HTH_TetR-type_CS"/>
</dbReference>
<dbReference type="Pfam" id="PF00440">
    <property type="entry name" value="TetR_N"/>
    <property type="match status" value="1"/>
</dbReference>
<dbReference type="GO" id="GO:0000976">
    <property type="term" value="F:transcription cis-regulatory region binding"/>
    <property type="evidence" value="ECO:0007669"/>
    <property type="project" value="TreeGrafter"/>
</dbReference>
<dbReference type="SUPFAM" id="SSF46689">
    <property type="entry name" value="Homeodomain-like"/>
    <property type="match status" value="1"/>
</dbReference>
<dbReference type="PANTHER" id="PTHR30055:SF207">
    <property type="entry name" value="HTH-TYPE TRANSCRIPTIONAL REPRESSOR FATR"/>
    <property type="match status" value="1"/>
</dbReference>
<feature type="DNA-binding region" description="H-T-H motif" evidence="4">
    <location>
        <begin position="43"/>
        <end position="62"/>
    </location>
</feature>
<feature type="domain" description="HTH tetR-type" evidence="5">
    <location>
        <begin position="20"/>
        <end position="80"/>
    </location>
</feature>
<dbReference type="GO" id="GO:0003700">
    <property type="term" value="F:DNA-binding transcription factor activity"/>
    <property type="evidence" value="ECO:0007669"/>
    <property type="project" value="TreeGrafter"/>
</dbReference>
<keyword evidence="7" id="KW-1185">Reference proteome</keyword>
<dbReference type="Pfam" id="PF22604">
    <property type="entry name" value="TetR_HI_0893_C"/>
    <property type="match status" value="1"/>
</dbReference>
<protein>
    <submittedName>
        <fullName evidence="6">TetR family transcriptional regulator</fullName>
    </submittedName>
</protein>
<dbReference type="Gene3D" id="1.10.357.10">
    <property type="entry name" value="Tetracycline Repressor, domain 2"/>
    <property type="match status" value="1"/>
</dbReference>
<dbReference type="InterPro" id="IPR054422">
    <property type="entry name" value="TetR-like_HI_0893_C"/>
</dbReference>
<accession>A0AAV5NR37</accession>
<evidence type="ECO:0000256" key="1">
    <source>
        <dbReference type="ARBA" id="ARBA00023015"/>
    </source>
</evidence>
<dbReference type="AlphaFoldDB" id="A0AAV5NR37"/>
<organism evidence="6 7">
    <name type="scientific">Vibrio penaeicida</name>
    <dbReference type="NCBI Taxonomy" id="104609"/>
    <lineage>
        <taxon>Bacteria</taxon>
        <taxon>Pseudomonadati</taxon>
        <taxon>Pseudomonadota</taxon>
        <taxon>Gammaproteobacteria</taxon>
        <taxon>Vibrionales</taxon>
        <taxon>Vibrionaceae</taxon>
        <taxon>Vibrio</taxon>
    </lineage>
</organism>
<evidence type="ECO:0000313" key="7">
    <source>
        <dbReference type="Proteomes" id="UP001156690"/>
    </source>
</evidence>
<comment type="caution">
    <text evidence="6">The sequence shown here is derived from an EMBL/GenBank/DDBJ whole genome shotgun (WGS) entry which is preliminary data.</text>
</comment>
<sequence length="206" mass="23217">MNVHSHLSNAYMPGEKQIGNDKRLKILRAAENLLAEEGFHGISMQKIAQLAGVAAGTIYRHFDDKDHLLIELRLMVSQRIADVVQANVDNDMPLKQRFRIMWLNIWHLACTEGSTLCNRTQYESLPTPAHVNIRELERKMFAKVEQMFTEGKQQGVLKPLDNPILSGLSLEVGVTLARKHALGIFQLNDDALEAAIEASWDAIVQH</sequence>
<reference evidence="7" key="1">
    <citation type="journal article" date="2019" name="Int. J. Syst. Evol. Microbiol.">
        <title>The Global Catalogue of Microorganisms (GCM) 10K type strain sequencing project: providing services to taxonomists for standard genome sequencing and annotation.</title>
        <authorList>
            <consortium name="The Broad Institute Genomics Platform"/>
            <consortium name="The Broad Institute Genome Sequencing Center for Infectious Disease"/>
            <person name="Wu L."/>
            <person name="Ma J."/>
        </authorList>
    </citation>
    <scope>NUCLEOTIDE SEQUENCE [LARGE SCALE GENOMIC DNA]</scope>
    <source>
        <strain evidence="7">NBRC 15640</strain>
    </source>
</reference>
<dbReference type="PROSITE" id="PS01081">
    <property type="entry name" value="HTH_TETR_1"/>
    <property type="match status" value="1"/>
</dbReference>
<dbReference type="InterPro" id="IPR009057">
    <property type="entry name" value="Homeodomain-like_sf"/>
</dbReference>
<dbReference type="EMBL" id="BSNX01000028">
    <property type="protein sequence ID" value="GLQ73029.1"/>
    <property type="molecule type" value="Genomic_DNA"/>
</dbReference>
<evidence type="ECO:0000259" key="5">
    <source>
        <dbReference type="PROSITE" id="PS50977"/>
    </source>
</evidence>
<evidence type="ECO:0000256" key="4">
    <source>
        <dbReference type="PROSITE-ProRule" id="PRU00335"/>
    </source>
</evidence>
<evidence type="ECO:0000256" key="3">
    <source>
        <dbReference type="ARBA" id="ARBA00023163"/>
    </source>
</evidence>
<keyword evidence="3" id="KW-0804">Transcription</keyword>
<dbReference type="PROSITE" id="PS50977">
    <property type="entry name" value="HTH_TETR_2"/>
    <property type="match status" value="1"/>
</dbReference>
<dbReference type="RefSeq" id="WP_126606950.1">
    <property type="nucleotide sequence ID" value="NZ_AP025144.1"/>
</dbReference>
<dbReference type="Proteomes" id="UP001156690">
    <property type="component" value="Unassembled WGS sequence"/>
</dbReference>
<dbReference type="InterPro" id="IPR001647">
    <property type="entry name" value="HTH_TetR"/>
</dbReference>
<evidence type="ECO:0000313" key="6">
    <source>
        <dbReference type="EMBL" id="GLQ73029.1"/>
    </source>
</evidence>
<dbReference type="PANTHER" id="PTHR30055">
    <property type="entry name" value="HTH-TYPE TRANSCRIPTIONAL REGULATOR RUTR"/>
    <property type="match status" value="1"/>
</dbReference>
<dbReference type="InterPro" id="IPR050109">
    <property type="entry name" value="HTH-type_TetR-like_transc_reg"/>
</dbReference>
<dbReference type="FunFam" id="1.10.10.60:FF:000141">
    <property type="entry name" value="TetR family transcriptional regulator"/>
    <property type="match status" value="1"/>
</dbReference>
<evidence type="ECO:0000256" key="2">
    <source>
        <dbReference type="ARBA" id="ARBA00023125"/>
    </source>
</evidence>